<keyword evidence="3" id="KW-1185">Reference proteome</keyword>
<evidence type="ECO:0000313" key="2">
    <source>
        <dbReference type="EMBL" id="KAK5785670.1"/>
    </source>
</evidence>
<feature type="domain" description="Arabidopsis retrotransposon Orf1 C-terminal" evidence="1">
    <location>
        <begin position="73"/>
        <end position="175"/>
    </location>
</feature>
<organism evidence="2 3">
    <name type="scientific">Gossypium arboreum</name>
    <name type="common">Tree cotton</name>
    <name type="synonym">Gossypium nanking</name>
    <dbReference type="NCBI Taxonomy" id="29729"/>
    <lineage>
        <taxon>Eukaryota</taxon>
        <taxon>Viridiplantae</taxon>
        <taxon>Streptophyta</taxon>
        <taxon>Embryophyta</taxon>
        <taxon>Tracheophyta</taxon>
        <taxon>Spermatophyta</taxon>
        <taxon>Magnoliopsida</taxon>
        <taxon>eudicotyledons</taxon>
        <taxon>Gunneridae</taxon>
        <taxon>Pentapetalae</taxon>
        <taxon>rosids</taxon>
        <taxon>malvids</taxon>
        <taxon>Malvales</taxon>
        <taxon>Malvaceae</taxon>
        <taxon>Malvoideae</taxon>
        <taxon>Gossypium</taxon>
    </lineage>
</organism>
<accession>A0ABR0N759</accession>
<dbReference type="EMBL" id="JARKNE010000011">
    <property type="protein sequence ID" value="KAK5785670.1"/>
    <property type="molecule type" value="Genomic_DNA"/>
</dbReference>
<dbReference type="Pfam" id="PF03078">
    <property type="entry name" value="ATHILA"/>
    <property type="match status" value="1"/>
</dbReference>
<proteinExistence type="predicted"/>
<evidence type="ECO:0000259" key="1">
    <source>
        <dbReference type="Pfam" id="PF03078"/>
    </source>
</evidence>
<dbReference type="InterPro" id="IPR004312">
    <property type="entry name" value="ATHILA_Orf1_C"/>
</dbReference>
<dbReference type="Proteomes" id="UP001358586">
    <property type="component" value="Chromosome 11"/>
</dbReference>
<reference evidence="2 3" key="1">
    <citation type="submission" date="2023-03" db="EMBL/GenBank/DDBJ databases">
        <title>WGS of Gossypium arboreum.</title>
        <authorList>
            <person name="Yu D."/>
        </authorList>
    </citation>
    <scope>NUCLEOTIDE SEQUENCE [LARGE SCALE GENOMIC DNA]</scope>
    <source>
        <tissue evidence="2">Leaf</tissue>
    </source>
</reference>
<protein>
    <recommendedName>
        <fullName evidence="1">Arabidopsis retrotransposon Orf1 C-terminal domain-containing protein</fullName>
    </recommendedName>
</protein>
<evidence type="ECO:0000313" key="3">
    <source>
        <dbReference type="Proteomes" id="UP001358586"/>
    </source>
</evidence>
<comment type="caution">
    <text evidence="2">The sequence shown here is derived from an EMBL/GenBank/DDBJ whole genome shotgun (WGS) entry which is preliminary data.</text>
</comment>
<sequence length="179" mass="19873">MIVVAEVLVIIYDFLNLDTFFLVDSSKHSNSFDCRFRISSSCGKKAVVPTSKKRKGASSSSGPTAKTVMTNYNDLGTVQFCLGGLVRQLNVPEFGTVLGFYTEEVKKENDLHALNRHIHRSLLWCWDILVPGGATYNLGRSKASTFPPSLRYLHAILAHTITGQRESTSVVNTHDAYFL</sequence>
<gene>
    <name evidence="2" type="ORF">PVK06_040274</name>
</gene>
<name>A0ABR0N759_GOSAR</name>